<keyword evidence="1" id="KW-0472">Membrane</keyword>
<feature type="transmembrane region" description="Helical" evidence="1">
    <location>
        <begin position="36"/>
        <end position="56"/>
    </location>
</feature>
<dbReference type="RefSeq" id="WP_073166962.1">
    <property type="nucleotide sequence ID" value="NZ_FQZE01000006.1"/>
</dbReference>
<keyword evidence="1" id="KW-1133">Transmembrane helix</keyword>
<dbReference type="EMBL" id="FQZE01000006">
    <property type="protein sequence ID" value="SHI81863.1"/>
    <property type="molecule type" value="Genomic_DNA"/>
</dbReference>
<evidence type="ECO:0000256" key="1">
    <source>
        <dbReference type="SAM" id="Phobius"/>
    </source>
</evidence>
<accession>A0A1M6E8W9</accession>
<dbReference type="Proteomes" id="UP000184050">
    <property type="component" value="Unassembled WGS sequence"/>
</dbReference>
<evidence type="ECO:0008006" key="4">
    <source>
        <dbReference type="Google" id="ProtNLM"/>
    </source>
</evidence>
<gene>
    <name evidence="2" type="ORF">SAMN05444280_106107</name>
</gene>
<protein>
    <recommendedName>
        <fullName evidence="4">TIGR03987 family protein</fullName>
    </recommendedName>
</protein>
<dbReference type="AlphaFoldDB" id="A0A1M6E8W9"/>
<keyword evidence="1" id="KW-0812">Transmembrane</keyword>
<name>A0A1M6E8W9_9BACT</name>
<organism evidence="2 3">
    <name type="scientific">Tangfeifania diversioriginum</name>
    <dbReference type="NCBI Taxonomy" id="1168035"/>
    <lineage>
        <taxon>Bacteria</taxon>
        <taxon>Pseudomonadati</taxon>
        <taxon>Bacteroidota</taxon>
        <taxon>Bacteroidia</taxon>
        <taxon>Marinilabiliales</taxon>
        <taxon>Prolixibacteraceae</taxon>
        <taxon>Tangfeifania</taxon>
    </lineage>
</organism>
<dbReference type="OrthoDB" id="1096907at2"/>
<proteinExistence type="predicted"/>
<dbReference type="STRING" id="1168035.SAMN05444280_106107"/>
<evidence type="ECO:0000313" key="2">
    <source>
        <dbReference type="EMBL" id="SHI81863.1"/>
    </source>
</evidence>
<evidence type="ECO:0000313" key="3">
    <source>
        <dbReference type="Proteomes" id="UP000184050"/>
    </source>
</evidence>
<feature type="transmembrane region" description="Helical" evidence="1">
    <location>
        <begin position="68"/>
        <end position="88"/>
    </location>
</feature>
<sequence length="127" mass="13973">MNPISLTGAFVITFSLLSYGIGTISLTHFKMVSTGVLVYITTGVILDITGAALMVIATSGSPFTLHGILGFSGVLVMLVNALLLWRYFREKGSETEVSGSLLLYAKLAYLWWMLAYIWGSLLIIWRF</sequence>
<reference evidence="2 3" key="1">
    <citation type="submission" date="2016-11" db="EMBL/GenBank/DDBJ databases">
        <authorList>
            <person name="Jaros S."/>
            <person name="Januszkiewicz K."/>
            <person name="Wedrychowicz H."/>
        </authorList>
    </citation>
    <scope>NUCLEOTIDE SEQUENCE [LARGE SCALE GENOMIC DNA]</scope>
    <source>
        <strain evidence="2 3">DSM 27063</strain>
    </source>
</reference>
<keyword evidence="3" id="KW-1185">Reference proteome</keyword>
<feature type="transmembrane region" description="Helical" evidence="1">
    <location>
        <begin position="108"/>
        <end position="125"/>
    </location>
</feature>